<dbReference type="SUPFAM" id="SSF81442">
    <property type="entry name" value="Cytochrome c oxidase subunit I-like"/>
    <property type="match status" value="1"/>
</dbReference>
<feature type="transmembrane region" description="Helical" evidence="2">
    <location>
        <begin position="367"/>
        <end position="384"/>
    </location>
</feature>
<feature type="transmembrane region" description="Helical" evidence="2">
    <location>
        <begin position="283"/>
        <end position="306"/>
    </location>
</feature>
<keyword evidence="2" id="KW-0812">Transmembrane</keyword>
<sequence length="541" mass="59712">MLNSKRLVLAHFWLAFAAFGIALLLGAWQMLVRSPLHPWLQDAEIYYRSVTAHGSAMGYVFPTLVAMGFGYAVSELALKKPLIGLRWAWAGFVLVAVGAVVAMVPVAMGLASVLYTFYPPMIGNVFYYLGVVLVVVGSWIWVALMSVNMNAWKRENPGRPVPLAMFATVAGAYLWGWTAVGAALEIIFQILPVAFGWKSTIDAGLARVFFSWTLHAIVYFWLMPAYIAYYTIIPRAIGGRLYSDSMARISFILFLVVSMPIGIHHLFADPQVGAGFKFMHSVFTALVAVPTLLTVFTICASVEIAARLRGGKGALGWIAALPWHNPMMLALAFSFVMLGFGGAGGIINMSYQLDSTIHNTQWITGHFHLIFAGAIVIMYFAIAYDLWPHLTGRALTSLKLMRAQLWLWFIGMIVLTFPWHYAGILGMPRRMAFYDYSNPEIAAQAFSVILSVIGGFILVASAVLFFIVLIRGHRAERVVPEEFRFSKAVHEPRTIPVALNGFALWLALMIGLTLVNYGFPIAQLMTRAETSVPAVPIGAQR</sequence>
<feature type="transmembrane region" description="Helical" evidence="2">
    <location>
        <begin position="327"/>
        <end position="347"/>
    </location>
</feature>
<feature type="transmembrane region" description="Helical" evidence="2">
    <location>
        <begin position="497"/>
        <end position="519"/>
    </location>
</feature>
<dbReference type="RefSeq" id="WP_087668425.1">
    <property type="nucleotide sequence ID" value="NZ_FCNW02000018.1"/>
</dbReference>
<dbReference type="OrthoDB" id="9764568at2"/>
<dbReference type="PANTHER" id="PTHR10422">
    <property type="entry name" value="CYTOCHROME C OXIDASE SUBUNIT 1"/>
    <property type="match status" value="1"/>
</dbReference>
<keyword evidence="2" id="KW-0472">Membrane</keyword>
<dbReference type="InterPro" id="IPR000883">
    <property type="entry name" value="Cyt_C_Oxase_1"/>
</dbReference>
<dbReference type="STRING" id="326474.AWB65_03579"/>
<dbReference type="Gene3D" id="1.20.210.10">
    <property type="entry name" value="Cytochrome c oxidase-like, subunit I domain"/>
    <property type="match status" value="1"/>
</dbReference>
<dbReference type="GO" id="GO:0020037">
    <property type="term" value="F:heme binding"/>
    <property type="evidence" value="ECO:0007669"/>
    <property type="project" value="InterPro"/>
</dbReference>
<feature type="transmembrane region" description="Helical" evidence="2">
    <location>
        <begin position="90"/>
        <end position="114"/>
    </location>
</feature>
<dbReference type="PANTHER" id="PTHR10422:SF40">
    <property type="entry name" value="CYTOCHROME C OXIDASE SUBUNIT I"/>
    <property type="match status" value="1"/>
</dbReference>
<feature type="transmembrane region" description="Helical" evidence="2">
    <location>
        <begin position="441"/>
        <end position="470"/>
    </location>
</feature>
<dbReference type="Proteomes" id="UP000054977">
    <property type="component" value="Unassembled WGS sequence"/>
</dbReference>
<comment type="caution">
    <text evidence="4">The sequence shown here is derived from an EMBL/GenBank/DDBJ whole genome shotgun (WGS) entry which is preliminary data.</text>
</comment>
<proteinExistence type="predicted"/>
<feature type="transmembrane region" description="Helical" evidence="2">
    <location>
        <begin position="57"/>
        <end position="78"/>
    </location>
</feature>
<dbReference type="GO" id="GO:0004129">
    <property type="term" value="F:cytochrome-c oxidase activity"/>
    <property type="evidence" value="ECO:0007669"/>
    <property type="project" value="InterPro"/>
</dbReference>
<protein>
    <submittedName>
        <fullName evidence="4">Cytochrome c oxidase, subunit I</fullName>
    </submittedName>
</protein>
<evidence type="ECO:0000256" key="1">
    <source>
        <dbReference type="ARBA" id="ARBA00022660"/>
    </source>
</evidence>
<dbReference type="CDD" id="cd01660">
    <property type="entry name" value="ba3-like_Oxidase_I"/>
    <property type="match status" value="1"/>
</dbReference>
<evidence type="ECO:0000259" key="3">
    <source>
        <dbReference type="PROSITE" id="PS50855"/>
    </source>
</evidence>
<name>A0A158HNK2_9BURK</name>
<feature type="transmembrane region" description="Helical" evidence="2">
    <location>
        <begin position="405"/>
        <end position="421"/>
    </location>
</feature>
<dbReference type="PROSITE" id="PS50855">
    <property type="entry name" value="COX1"/>
    <property type="match status" value="1"/>
</dbReference>
<keyword evidence="5" id="KW-1185">Reference proteome</keyword>
<evidence type="ECO:0000313" key="4">
    <source>
        <dbReference type="EMBL" id="SAL45657.1"/>
    </source>
</evidence>
<evidence type="ECO:0000256" key="2">
    <source>
        <dbReference type="SAM" id="Phobius"/>
    </source>
</evidence>
<dbReference type="EMBL" id="FCNW02000018">
    <property type="protein sequence ID" value="SAL45657.1"/>
    <property type="molecule type" value="Genomic_DNA"/>
</dbReference>
<organism evidence="4 5">
    <name type="scientific">Caballeronia humi</name>
    <dbReference type="NCBI Taxonomy" id="326474"/>
    <lineage>
        <taxon>Bacteria</taxon>
        <taxon>Pseudomonadati</taxon>
        <taxon>Pseudomonadota</taxon>
        <taxon>Betaproteobacteria</taxon>
        <taxon>Burkholderiales</taxon>
        <taxon>Burkholderiaceae</taxon>
        <taxon>Caballeronia</taxon>
    </lineage>
</organism>
<dbReference type="InterPro" id="IPR033943">
    <property type="entry name" value="Ba3-like_Oxidase_I"/>
</dbReference>
<keyword evidence="1" id="KW-0249">Electron transport</keyword>
<keyword evidence="1" id="KW-0679">Respiratory chain</keyword>
<dbReference type="Pfam" id="PF00115">
    <property type="entry name" value="COX1"/>
    <property type="match status" value="1"/>
</dbReference>
<dbReference type="AlphaFoldDB" id="A0A158HNK2"/>
<feature type="domain" description="Cytochrome oxidase subunit I profile" evidence="3">
    <location>
        <begin position="1"/>
        <end position="470"/>
    </location>
</feature>
<evidence type="ECO:0000313" key="5">
    <source>
        <dbReference type="Proteomes" id="UP000054977"/>
    </source>
</evidence>
<dbReference type="GO" id="GO:0016020">
    <property type="term" value="C:membrane"/>
    <property type="evidence" value="ECO:0007669"/>
    <property type="project" value="InterPro"/>
</dbReference>
<keyword evidence="2" id="KW-1133">Transmembrane helix</keyword>
<keyword evidence="1" id="KW-0813">Transport</keyword>
<dbReference type="PRINTS" id="PR01165">
    <property type="entry name" value="CYCOXIDASEI"/>
</dbReference>
<dbReference type="GO" id="GO:0009060">
    <property type="term" value="P:aerobic respiration"/>
    <property type="evidence" value="ECO:0007669"/>
    <property type="project" value="InterPro"/>
</dbReference>
<reference evidence="4" key="1">
    <citation type="submission" date="2016-01" db="EMBL/GenBank/DDBJ databases">
        <authorList>
            <person name="Peeters C."/>
        </authorList>
    </citation>
    <scope>NUCLEOTIDE SEQUENCE [LARGE SCALE GENOMIC DNA]</scope>
    <source>
        <strain evidence="4">LMG 22934</strain>
    </source>
</reference>
<accession>A0A158HNK2</accession>
<feature type="transmembrane region" description="Helical" evidence="2">
    <location>
        <begin position="126"/>
        <end position="151"/>
    </location>
</feature>
<gene>
    <name evidence="4" type="ORF">AWB65_03579</name>
</gene>
<feature type="transmembrane region" description="Helical" evidence="2">
    <location>
        <begin position="163"/>
        <end position="188"/>
    </location>
</feature>
<dbReference type="InterPro" id="IPR036927">
    <property type="entry name" value="Cyt_c_oxase-like_su1_sf"/>
</dbReference>
<feature type="transmembrane region" description="Helical" evidence="2">
    <location>
        <begin position="245"/>
        <end position="263"/>
    </location>
</feature>
<dbReference type="InterPro" id="IPR023616">
    <property type="entry name" value="Cyt_c_oxase-like_su1_dom"/>
</dbReference>
<feature type="transmembrane region" description="Helical" evidence="2">
    <location>
        <begin position="208"/>
        <end position="233"/>
    </location>
</feature>